<keyword evidence="2" id="KW-0812">Transmembrane</keyword>
<keyword evidence="2" id="KW-1133">Transmembrane helix</keyword>
<keyword evidence="2" id="KW-0472">Membrane</keyword>
<protein>
    <recommendedName>
        <fullName evidence="3">YhaN AAA domain-containing protein</fullName>
    </recommendedName>
</protein>
<dbReference type="RefSeq" id="WP_056967407.1">
    <property type="nucleotide sequence ID" value="NZ_AYZF01000017.1"/>
</dbReference>
<keyword evidence="5" id="KW-1185">Reference proteome</keyword>
<dbReference type="Gene3D" id="3.40.50.300">
    <property type="entry name" value="P-loop containing nucleotide triphosphate hydrolases"/>
    <property type="match status" value="2"/>
</dbReference>
<keyword evidence="1" id="KW-0175">Coiled coil</keyword>
<dbReference type="AlphaFoldDB" id="A0A0R2DM54"/>
<evidence type="ECO:0000313" key="4">
    <source>
        <dbReference type="EMBL" id="KRN05150.1"/>
    </source>
</evidence>
<dbReference type="PANTHER" id="PTHR41259:SF1">
    <property type="entry name" value="DOUBLE-STRAND BREAK REPAIR RAD50 ATPASE, PUTATIVE-RELATED"/>
    <property type="match status" value="1"/>
</dbReference>
<dbReference type="STRING" id="1423806.FD15_GL001694"/>
<feature type="domain" description="YhaN AAA" evidence="3">
    <location>
        <begin position="1"/>
        <end position="201"/>
    </location>
</feature>
<dbReference type="SUPFAM" id="SSF52540">
    <property type="entry name" value="P-loop containing nucleoside triphosphate hydrolases"/>
    <property type="match status" value="1"/>
</dbReference>
<feature type="coiled-coil region" evidence="1">
    <location>
        <begin position="282"/>
        <end position="358"/>
    </location>
</feature>
<dbReference type="EMBL" id="AYZF01000017">
    <property type="protein sequence ID" value="KRN05150.1"/>
    <property type="molecule type" value="Genomic_DNA"/>
</dbReference>
<evidence type="ECO:0000256" key="1">
    <source>
        <dbReference type="SAM" id="Coils"/>
    </source>
</evidence>
<accession>A0A0R2DM54</accession>
<organism evidence="4 5">
    <name type="scientific">Liquorilactobacillus sucicola DSM 21376 = JCM 15457</name>
    <dbReference type="NCBI Taxonomy" id="1423806"/>
    <lineage>
        <taxon>Bacteria</taxon>
        <taxon>Bacillati</taxon>
        <taxon>Bacillota</taxon>
        <taxon>Bacilli</taxon>
        <taxon>Lactobacillales</taxon>
        <taxon>Lactobacillaceae</taxon>
        <taxon>Liquorilactobacillus</taxon>
    </lineage>
</organism>
<dbReference type="InterPro" id="IPR038734">
    <property type="entry name" value="YhaN_AAA"/>
</dbReference>
<dbReference type="InterPro" id="IPR027417">
    <property type="entry name" value="P-loop_NTPase"/>
</dbReference>
<proteinExistence type="predicted"/>
<gene>
    <name evidence="4" type="ORF">FD15_GL001694</name>
</gene>
<feature type="coiled-coil region" evidence="1">
    <location>
        <begin position="183"/>
        <end position="241"/>
    </location>
</feature>
<sequence length="859" mass="99827">MKIISVQIYGFGKWSDASFELNQNLKIIYGNNEAGKTTLRAFIASILFGFATKRTPFEQYCPKDGSKYGGALKVETTDGRFIIERIEGDHGGKVKITEEQTGQIWPESFLEKWLGPVTIELFREVYFFDQDSLQQIGLLEPEELEKSLLSVGISGSQRVFEMQKRFQKKADEVYKPTGRVPVLNKLLKLYNQKKQAIAEMRSKTSIFNEISQDIQEKLESKKSLENQLKKSENKLVKLRKAQSLWPIYIQYQELKAKKTNKTNEAEIDKAGYQELRELVLTLTSEKKMLQLAEDKIESLIQEKQKIESANLDYYNLHEDEFKNVFQLLDNKTGTVQRLDQLTSQLRDLQQERKRLIQRNNWQDDMLRSFSQIDGKHLLFLLEQNNVDESRMVKNESRSGQRSRRNKIVKESKAYPLLLGGSVGLLLLVVFFTVPFFWARGLSLVGLLIVVSWLFVEFFNKPAANKEPLSSTKTNIDEIKEVLADANCKMSYEVLSASRADLQQWFELTDKISTCHTELLDVEEQLTQVKKETIFCEEKLLLSMNIVQRVEQLQAYRRKIAPAIREQQEHLHLINYYENEKKKRLDKITPLTDEMAQKLKIYGTESITDFEAKYAAQNDEAADDIKLESLKQQLDLQIIDVLKTNQDLSEIEQKSEAAAKELENEKRRLSELITFITEKRVRLEQLGQYDKLQMMEQDLTNLQTEIVDQAENWVAFNAIKQWLKRILELSSQNTLPEVIQLAEKYFSRLTNQHFKQILLVKGSLKLVSNEKINYEVGELSRATTEQLYIALRFAFIVKANKRYRLPLMVDDAFVNFDKQRKENMISLLKEISKETQVLCFAVDIEPFCDKVSEEEILTIG</sequence>
<comment type="caution">
    <text evidence="4">The sequence shown here is derived from an EMBL/GenBank/DDBJ whole genome shotgun (WGS) entry which is preliminary data.</text>
</comment>
<dbReference type="Proteomes" id="UP000050961">
    <property type="component" value="Unassembled WGS sequence"/>
</dbReference>
<dbReference type="PATRIC" id="fig|1423806.3.peg.1721"/>
<dbReference type="Pfam" id="PF13514">
    <property type="entry name" value="AAA_27"/>
    <property type="match status" value="1"/>
</dbReference>
<evidence type="ECO:0000256" key="2">
    <source>
        <dbReference type="SAM" id="Phobius"/>
    </source>
</evidence>
<dbReference type="PANTHER" id="PTHR41259">
    <property type="entry name" value="DOUBLE-STRAND BREAK REPAIR RAD50 ATPASE, PUTATIVE-RELATED"/>
    <property type="match status" value="1"/>
</dbReference>
<feature type="coiled-coil region" evidence="1">
    <location>
        <begin position="640"/>
        <end position="711"/>
    </location>
</feature>
<evidence type="ECO:0000313" key="5">
    <source>
        <dbReference type="Proteomes" id="UP000050961"/>
    </source>
</evidence>
<dbReference type="eggNOG" id="COG4717">
    <property type="taxonomic scope" value="Bacteria"/>
</dbReference>
<name>A0A0R2DM54_9LACO</name>
<reference evidence="4 5" key="1">
    <citation type="journal article" date="2015" name="Genome Announc.">
        <title>Expanding the biotechnology potential of lactobacilli through comparative genomics of 213 strains and associated genera.</title>
        <authorList>
            <person name="Sun Z."/>
            <person name="Harris H.M."/>
            <person name="McCann A."/>
            <person name="Guo C."/>
            <person name="Argimon S."/>
            <person name="Zhang W."/>
            <person name="Yang X."/>
            <person name="Jeffery I.B."/>
            <person name="Cooney J.C."/>
            <person name="Kagawa T.F."/>
            <person name="Liu W."/>
            <person name="Song Y."/>
            <person name="Salvetti E."/>
            <person name="Wrobel A."/>
            <person name="Rasinkangas P."/>
            <person name="Parkhill J."/>
            <person name="Rea M.C."/>
            <person name="O'Sullivan O."/>
            <person name="Ritari J."/>
            <person name="Douillard F.P."/>
            <person name="Paul Ross R."/>
            <person name="Yang R."/>
            <person name="Briner A.E."/>
            <person name="Felis G.E."/>
            <person name="de Vos W.M."/>
            <person name="Barrangou R."/>
            <person name="Klaenhammer T.R."/>
            <person name="Caufield P.W."/>
            <person name="Cui Y."/>
            <person name="Zhang H."/>
            <person name="O'Toole P.W."/>
        </authorList>
    </citation>
    <scope>NUCLEOTIDE SEQUENCE [LARGE SCALE GENOMIC DNA]</scope>
    <source>
        <strain evidence="4 5">DSM 21376</strain>
    </source>
</reference>
<feature type="transmembrane region" description="Helical" evidence="2">
    <location>
        <begin position="413"/>
        <end position="431"/>
    </location>
</feature>
<evidence type="ECO:0000259" key="3">
    <source>
        <dbReference type="Pfam" id="PF13514"/>
    </source>
</evidence>